<keyword evidence="5" id="KW-0444">Lipid biosynthesis</keyword>
<dbReference type="SUPFAM" id="SSF69593">
    <property type="entry name" value="Glycerol-3-phosphate (1)-acyltransferase"/>
    <property type="match status" value="1"/>
</dbReference>
<evidence type="ECO:0000256" key="3">
    <source>
        <dbReference type="ARBA" id="ARBA00013113"/>
    </source>
</evidence>
<evidence type="ECO:0000259" key="8">
    <source>
        <dbReference type="Pfam" id="PF01553"/>
    </source>
</evidence>
<gene>
    <name evidence="9" type="ORF">INT80_11065</name>
</gene>
<dbReference type="EMBL" id="JADION010000035">
    <property type="protein sequence ID" value="MBF4102848.1"/>
    <property type="molecule type" value="Genomic_DNA"/>
</dbReference>
<keyword evidence="5" id="KW-0594">Phospholipid biosynthesis</keyword>
<dbReference type="AlphaFoldDB" id="A0A930YAQ1"/>
<proteinExistence type="predicted"/>
<dbReference type="GO" id="GO:0004366">
    <property type="term" value="F:glycerol-3-phosphate O-acyltransferase activity"/>
    <property type="evidence" value="ECO:0007669"/>
    <property type="project" value="UniProtKB-EC"/>
</dbReference>
<dbReference type="EC" id="2.3.1.15" evidence="3"/>
<protein>
    <recommendedName>
        <fullName evidence="4">Glycerol-3-phosphate acyltransferase</fullName>
        <ecNumber evidence="3">2.3.1.15</ecNumber>
    </recommendedName>
</protein>
<reference evidence="9" key="1">
    <citation type="submission" date="2020-11" db="EMBL/GenBank/DDBJ databases">
        <title>Gallibacterium anatis 1637, full genome, WGS.</title>
        <authorList>
            <person name="Laishevtcev A.I."/>
            <person name="Yakimova E.A."/>
            <person name="Petkovich D."/>
            <person name="Stepanova T.V."/>
            <person name="Kalendr R.S."/>
            <person name="Rubalsky E.O."/>
            <person name="Zulkarneev E.R."/>
            <person name="Aleshkin A.V."/>
        </authorList>
    </citation>
    <scope>NUCLEOTIDE SEQUENCE</scope>
    <source>
        <strain evidence="9">1637</strain>
    </source>
</reference>
<accession>A0A930YAQ1</accession>
<evidence type="ECO:0000256" key="2">
    <source>
        <dbReference type="ARBA" id="ARBA00004765"/>
    </source>
</evidence>
<comment type="caution">
    <text evidence="9">The sequence shown here is derived from an EMBL/GenBank/DDBJ whole genome shotgun (WGS) entry which is preliminary data.</text>
</comment>
<sequence length="88" mass="9836">MSDQYSAAGGIFIRRTFKGNRLYSTILENILRNCSIVVIPLNFFIEGGRSRTGRLLAPKTGMMSMTLQALQSGQQTRPISIVPVLYRL</sequence>
<dbReference type="Pfam" id="PF01553">
    <property type="entry name" value="Acyltransferase"/>
    <property type="match status" value="1"/>
</dbReference>
<dbReference type="InterPro" id="IPR022284">
    <property type="entry name" value="GPAT/DHAPAT"/>
</dbReference>
<evidence type="ECO:0000256" key="6">
    <source>
        <dbReference type="ARBA" id="ARBA00023264"/>
    </source>
</evidence>
<keyword evidence="9" id="KW-0012">Acyltransferase</keyword>
<evidence type="ECO:0000256" key="4">
    <source>
        <dbReference type="ARBA" id="ARBA00013432"/>
    </source>
</evidence>
<dbReference type="InterPro" id="IPR002123">
    <property type="entry name" value="Plipid/glycerol_acylTrfase"/>
</dbReference>
<evidence type="ECO:0000256" key="7">
    <source>
        <dbReference type="ARBA" id="ARBA00048427"/>
    </source>
</evidence>
<keyword evidence="9" id="KW-0808">Transferase</keyword>
<dbReference type="GO" id="GO:0008654">
    <property type="term" value="P:phospholipid biosynthetic process"/>
    <property type="evidence" value="ECO:0007669"/>
    <property type="project" value="UniProtKB-KW"/>
</dbReference>
<dbReference type="GO" id="GO:0012505">
    <property type="term" value="C:endomembrane system"/>
    <property type="evidence" value="ECO:0007669"/>
    <property type="project" value="UniProtKB-SubCell"/>
</dbReference>
<feature type="domain" description="Phospholipid/glycerol acyltransferase" evidence="8">
    <location>
        <begin position="5"/>
        <end position="86"/>
    </location>
</feature>
<evidence type="ECO:0000256" key="5">
    <source>
        <dbReference type="ARBA" id="ARBA00023209"/>
    </source>
</evidence>
<name>A0A930YAQ1_9PAST</name>
<dbReference type="PANTHER" id="PTHR12563:SF17">
    <property type="entry name" value="DIHYDROXYACETONE PHOSPHATE ACYLTRANSFERASE"/>
    <property type="match status" value="1"/>
</dbReference>
<evidence type="ECO:0000313" key="9">
    <source>
        <dbReference type="EMBL" id="MBF4102848.1"/>
    </source>
</evidence>
<comment type="subcellular location">
    <subcellularLocation>
        <location evidence="1">Endomembrane system</location>
        <topology evidence="1">Peripheral membrane protein</topology>
    </subcellularLocation>
</comment>
<organism evidence="9">
    <name type="scientific">Gallibacterium anatis</name>
    <dbReference type="NCBI Taxonomy" id="750"/>
    <lineage>
        <taxon>Bacteria</taxon>
        <taxon>Pseudomonadati</taxon>
        <taxon>Pseudomonadota</taxon>
        <taxon>Gammaproteobacteria</taxon>
        <taxon>Pasteurellales</taxon>
        <taxon>Pasteurellaceae</taxon>
        <taxon>Gallibacterium</taxon>
    </lineage>
</organism>
<dbReference type="PANTHER" id="PTHR12563">
    <property type="entry name" value="GLYCEROL-3-PHOSPHATE ACYLTRANSFERASE"/>
    <property type="match status" value="1"/>
</dbReference>
<comment type="pathway">
    <text evidence="2">Phospholipid metabolism; CDP-diacylglycerol biosynthesis; CDP-diacylglycerol from sn-glycerol 3-phosphate: step 1/3.</text>
</comment>
<comment type="catalytic activity">
    <reaction evidence="7">
        <text>sn-glycerol 3-phosphate + an acyl-CoA = a 1-acyl-sn-glycero-3-phosphate + CoA</text>
        <dbReference type="Rhea" id="RHEA:15325"/>
        <dbReference type="ChEBI" id="CHEBI:57287"/>
        <dbReference type="ChEBI" id="CHEBI:57597"/>
        <dbReference type="ChEBI" id="CHEBI:57970"/>
        <dbReference type="ChEBI" id="CHEBI:58342"/>
        <dbReference type="EC" id="2.3.1.15"/>
    </reaction>
</comment>
<dbReference type="GO" id="GO:0006631">
    <property type="term" value="P:fatty acid metabolic process"/>
    <property type="evidence" value="ECO:0007669"/>
    <property type="project" value="TreeGrafter"/>
</dbReference>
<evidence type="ECO:0000256" key="1">
    <source>
        <dbReference type="ARBA" id="ARBA00004184"/>
    </source>
</evidence>
<keyword evidence="6" id="KW-1208">Phospholipid metabolism</keyword>
<keyword evidence="5" id="KW-0443">Lipid metabolism</keyword>